<comment type="subcellular location">
    <subcellularLocation>
        <location evidence="1">Cell membrane</location>
        <topology evidence="1">Multi-pass membrane protein</topology>
    </subcellularLocation>
</comment>
<evidence type="ECO:0000259" key="8">
    <source>
        <dbReference type="Pfam" id="PF04239"/>
    </source>
</evidence>
<protein>
    <submittedName>
        <fullName evidence="9">Uncharacterized membrane protein YcaP, DUF421 family</fullName>
    </submittedName>
</protein>
<organism evidence="9 10">
    <name type="scientific">Priestia endophytica DSM 13796</name>
    <dbReference type="NCBI Taxonomy" id="1121089"/>
    <lineage>
        <taxon>Bacteria</taxon>
        <taxon>Bacillati</taxon>
        <taxon>Bacillota</taxon>
        <taxon>Bacilli</taxon>
        <taxon>Bacillales</taxon>
        <taxon>Bacillaceae</taxon>
        <taxon>Priestia</taxon>
    </lineage>
</organism>
<dbReference type="PANTHER" id="PTHR34582:SF6">
    <property type="entry name" value="UPF0702 TRANSMEMBRANE PROTEIN YCAP"/>
    <property type="match status" value="1"/>
</dbReference>
<keyword evidence="4 7" id="KW-0812">Transmembrane</keyword>
<evidence type="ECO:0000256" key="1">
    <source>
        <dbReference type="ARBA" id="ARBA00004651"/>
    </source>
</evidence>
<keyword evidence="3" id="KW-1003">Cell membrane</keyword>
<dbReference type="Gene3D" id="3.30.240.20">
    <property type="entry name" value="bsu07140 like domains"/>
    <property type="match status" value="2"/>
</dbReference>
<dbReference type="InterPro" id="IPR007353">
    <property type="entry name" value="DUF421"/>
</dbReference>
<name>A0A1I6B792_9BACI</name>
<dbReference type="RefSeq" id="WP_061805522.1">
    <property type="nucleotide sequence ID" value="NZ_FOXX01000008.1"/>
</dbReference>
<dbReference type="EMBL" id="FOXX01000008">
    <property type="protein sequence ID" value="SFQ76806.1"/>
    <property type="molecule type" value="Genomic_DNA"/>
</dbReference>
<evidence type="ECO:0000313" key="9">
    <source>
        <dbReference type="EMBL" id="SFQ76806.1"/>
    </source>
</evidence>
<reference evidence="9 10" key="1">
    <citation type="submission" date="2016-10" db="EMBL/GenBank/DDBJ databases">
        <authorList>
            <person name="Varghese N."/>
            <person name="Submissions S."/>
        </authorList>
    </citation>
    <scope>NUCLEOTIDE SEQUENCE [LARGE SCALE GENOMIC DNA]</scope>
    <source>
        <strain evidence="9 10">DSM 13796</strain>
    </source>
</reference>
<dbReference type="Pfam" id="PF04239">
    <property type="entry name" value="DUF421"/>
    <property type="match status" value="1"/>
</dbReference>
<dbReference type="GeneID" id="93711961"/>
<gene>
    <name evidence="9" type="ORF">SAMN02745910_03353</name>
</gene>
<evidence type="ECO:0000256" key="6">
    <source>
        <dbReference type="ARBA" id="ARBA00023136"/>
    </source>
</evidence>
<comment type="caution">
    <text evidence="9">The sequence shown here is derived from an EMBL/GenBank/DDBJ whole genome shotgun (WGS) entry which is preliminary data.</text>
</comment>
<feature type="transmembrane region" description="Helical" evidence="7">
    <location>
        <begin position="6"/>
        <end position="29"/>
    </location>
</feature>
<evidence type="ECO:0000256" key="3">
    <source>
        <dbReference type="ARBA" id="ARBA00022475"/>
    </source>
</evidence>
<keyword evidence="5 7" id="KW-1133">Transmembrane helix</keyword>
<comment type="similarity">
    <text evidence="2">Belongs to the UPF0702 family.</text>
</comment>
<evidence type="ECO:0000256" key="7">
    <source>
        <dbReference type="SAM" id="Phobius"/>
    </source>
</evidence>
<accession>A0A1I6B792</accession>
<keyword evidence="10" id="KW-1185">Reference proteome</keyword>
<evidence type="ECO:0000256" key="5">
    <source>
        <dbReference type="ARBA" id="ARBA00022989"/>
    </source>
</evidence>
<dbReference type="PANTHER" id="PTHR34582">
    <property type="entry name" value="UPF0702 TRANSMEMBRANE PROTEIN YCAP"/>
    <property type="match status" value="1"/>
</dbReference>
<keyword evidence="6 7" id="KW-0472">Membrane</keyword>
<dbReference type="InterPro" id="IPR023090">
    <property type="entry name" value="UPF0702_alpha/beta_dom_sf"/>
</dbReference>
<feature type="domain" description="YetF C-terminal" evidence="8">
    <location>
        <begin position="86"/>
        <end position="217"/>
    </location>
</feature>
<proteinExistence type="inferred from homology"/>
<sequence>MELLKELMLIFGRIVTIIPLLLVVTLVMGRRAIGELPVFDFLVVLVLGSVVGTDIADPSVEHLHTAVTIVLIALLQRLIAKLAISFRKFGKLITFDPTVVIKDGQISRTNIKKIRYSLDNILQMLRENGIFDITHVHLGIIESNGKLTVYKHPANDVVTINDLGIEKSLDGIAYPVVIEGKVYRKVLTDLHLTEEWLNQELEKKGIKDINRIFLATINERNEMYVSLYDSNPVIKPDVIH</sequence>
<dbReference type="Proteomes" id="UP000182762">
    <property type="component" value="Unassembled WGS sequence"/>
</dbReference>
<evidence type="ECO:0000313" key="10">
    <source>
        <dbReference type="Proteomes" id="UP000182762"/>
    </source>
</evidence>
<evidence type="ECO:0000256" key="4">
    <source>
        <dbReference type="ARBA" id="ARBA00022692"/>
    </source>
</evidence>
<evidence type="ECO:0000256" key="2">
    <source>
        <dbReference type="ARBA" id="ARBA00006448"/>
    </source>
</evidence>